<sequence length="104" mass="12218">MSQTVFLPVKPPFGRGILLCNLFFDQAQQKIKTYHRHLREVFKFVLKTPQFRNELLQRITSGSVSIKWMNTVCCQWFKFKNICHKVGTISSISSQGTFRIKLKH</sequence>
<protein>
    <submittedName>
        <fullName evidence="3">Protein TIC 40, chloroplastic</fullName>
    </submittedName>
</protein>
<dbReference type="AlphaFoldDB" id="A0A0A9ZE50"/>
<name>A0A0A9ZE50_LYGHE</name>
<evidence type="ECO:0000313" key="1">
    <source>
        <dbReference type="EMBL" id="JAG27323.1"/>
    </source>
</evidence>
<dbReference type="EMBL" id="GBHO01002011">
    <property type="protein sequence ID" value="JAG41593.1"/>
    <property type="molecule type" value="Transcribed_RNA"/>
</dbReference>
<reference evidence="3" key="1">
    <citation type="journal article" date="2014" name="PLoS ONE">
        <title>Transcriptome-Based Identification of ABC Transporters in the Western Tarnished Plant Bug Lygus hesperus.</title>
        <authorList>
            <person name="Hull J.J."/>
            <person name="Chaney K."/>
            <person name="Geib S.M."/>
            <person name="Fabrick J.A."/>
            <person name="Brent C.S."/>
            <person name="Walsh D."/>
            <person name="Lavine L.C."/>
        </authorList>
    </citation>
    <scope>NUCLEOTIDE SEQUENCE</scope>
</reference>
<evidence type="ECO:0000313" key="4">
    <source>
        <dbReference type="EMBL" id="JAG50295.1"/>
    </source>
</evidence>
<dbReference type="EMBL" id="GBRD01015531">
    <property type="protein sequence ID" value="JAG50295.1"/>
    <property type="molecule type" value="Transcribed_RNA"/>
</dbReference>
<evidence type="ECO:0000313" key="3">
    <source>
        <dbReference type="EMBL" id="JAG41593.1"/>
    </source>
</evidence>
<dbReference type="EMBL" id="GBHO01016281">
    <property type="protein sequence ID" value="JAG27323.1"/>
    <property type="molecule type" value="Transcribed_RNA"/>
</dbReference>
<evidence type="ECO:0000313" key="2">
    <source>
        <dbReference type="EMBL" id="JAG41591.1"/>
    </source>
</evidence>
<dbReference type="EMBL" id="GBHO01002013">
    <property type="protein sequence ID" value="JAG41591.1"/>
    <property type="molecule type" value="Transcribed_RNA"/>
</dbReference>
<reference evidence="4" key="3">
    <citation type="submission" date="2014-09" db="EMBL/GenBank/DDBJ databases">
        <authorList>
            <person name="Magalhaes I.L.F."/>
            <person name="Oliveira U."/>
            <person name="Santos F.R."/>
            <person name="Vidigal T.H.D.A."/>
            <person name="Brescovit A.D."/>
            <person name="Santos A.J."/>
        </authorList>
    </citation>
    <scope>NUCLEOTIDE SEQUENCE</scope>
</reference>
<proteinExistence type="predicted"/>
<organism evidence="3">
    <name type="scientific">Lygus hesperus</name>
    <name type="common">Western plant bug</name>
    <dbReference type="NCBI Taxonomy" id="30085"/>
    <lineage>
        <taxon>Eukaryota</taxon>
        <taxon>Metazoa</taxon>
        <taxon>Ecdysozoa</taxon>
        <taxon>Arthropoda</taxon>
        <taxon>Hexapoda</taxon>
        <taxon>Insecta</taxon>
        <taxon>Pterygota</taxon>
        <taxon>Neoptera</taxon>
        <taxon>Paraneoptera</taxon>
        <taxon>Hemiptera</taxon>
        <taxon>Heteroptera</taxon>
        <taxon>Panheteroptera</taxon>
        <taxon>Cimicomorpha</taxon>
        <taxon>Miridae</taxon>
        <taxon>Mirini</taxon>
        <taxon>Lygus</taxon>
    </lineage>
</organism>
<reference evidence="3" key="2">
    <citation type="submission" date="2014-07" db="EMBL/GenBank/DDBJ databases">
        <authorList>
            <person name="Hull J."/>
        </authorList>
    </citation>
    <scope>NUCLEOTIDE SEQUENCE</scope>
</reference>
<gene>
    <name evidence="3" type="primary">TIC40_2</name>
    <name evidence="1" type="synonym">TIC40_0</name>
    <name evidence="2" type="synonym">TIC40_1</name>
    <name evidence="3" type="ORF">CM83_42959</name>
    <name evidence="2" type="ORF">CM83_42960</name>
    <name evidence="1" type="ORF">CM83_42961</name>
</gene>
<accession>A0A0A9ZE50</accession>